<evidence type="ECO:0000313" key="12">
    <source>
        <dbReference type="Proteomes" id="UP000254227"/>
    </source>
</evidence>
<evidence type="ECO:0000313" key="15">
    <source>
        <dbReference type="Proteomes" id="UP000595107"/>
    </source>
</evidence>
<evidence type="ECO:0000256" key="2">
    <source>
        <dbReference type="ARBA" id="ARBA00022741"/>
    </source>
</evidence>
<dbReference type="InterPro" id="IPR052705">
    <property type="entry name" value="Gliding_Motility_GTPase"/>
</dbReference>
<dbReference type="EMBL" id="UFRV01000006">
    <property type="protein sequence ID" value="SUT96927.1"/>
    <property type="molecule type" value="Genomic_DNA"/>
</dbReference>
<dbReference type="Proteomes" id="UP000254227">
    <property type="component" value="Unassembled WGS sequence"/>
</dbReference>
<dbReference type="EMBL" id="RHXE01000024">
    <property type="protein sequence ID" value="RSE22150.1"/>
    <property type="molecule type" value="Genomic_DNA"/>
</dbReference>
<keyword evidence="3" id="KW-0378">Hydrolase</keyword>
<reference evidence="7 15" key="5">
    <citation type="submission" date="2020-12" db="EMBL/GenBank/DDBJ databases">
        <title>FDA dAtabase for Regulatory Grade micrObial Sequences (FDA-ARGOS): Supporting development and validation of Infectious Disease Dx tests.</title>
        <authorList>
            <person name="Sproer C."/>
            <person name="Gronow S."/>
            <person name="Severitt S."/>
            <person name="Schroder I."/>
            <person name="Tallon L."/>
            <person name="Sadzewicz L."/>
            <person name="Zhao X."/>
            <person name="Boylan J."/>
            <person name="Ott S."/>
            <person name="Bowen H."/>
            <person name="Vavikolanu K."/>
            <person name="Mehta A."/>
            <person name="Aluvathingal J."/>
            <person name="Nadendla S."/>
            <person name="Lowell S."/>
            <person name="Myers T."/>
            <person name="Yan Y."/>
            <person name="Sichtig H."/>
        </authorList>
    </citation>
    <scope>NUCLEOTIDE SEQUENCE [LARGE SCALE GENOMIC DNA]</scope>
    <source>
        <strain evidence="7 15">FDAARGOS_910</strain>
    </source>
</reference>
<dbReference type="Proteomes" id="UP000595107">
    <property type="component" value="Chromosome"/>
</dbReference>
<dbReference type="GO" id="GO:0016787">
    <property type="term" value="F:hydrolase activity"/>
    <property type="evidence" value="ECO:0007669"/>
    <property type="project" value="UniProtKB-KW"/>
</dbReference>
<sequence length="182" mass="20254">MILQRFKIVFAGGMGAGKTEAIRSLSEIPVLQTEAFNTDAQRHTKLETTVGIDYGEITLDENLTIGLYGTPGQSRFDFIWSAITKGAIGAVILIDHHSDNPIQELESYLETFQNFTDNIAIGITHTDLLSESTKSTTIYKDWLLQNDLFSPLFFIDARKKDDVLLLLEALITSIEINSNIAN</sequence>
<proteinExistence type="inferred from homology"/>
<dbReference type="Pfam" id="PF03029">
    <property type="entry name" value="ATP_bind_1"/>
    <property type="match status" value="1"/>
</dbReference>
<dbReference type="Proteomes" id="UP000276980">
    <property type="component" value="Chromosome"/>
</dbReference>
<evidence type="ECO:0000313" key="11">
    <source>
        <dbReference type="Proteomes" id="UP000196240"/>
    </source>
</evidence>
<keyword evidence="4" id="KW-0342">GTP-binding</keyword>
<name>A0A1R7QCQ6_ACIJO</name>
<dbReference type="EMBL" id="FUUY01000005">
    <property type="protein sequence ID" value="SJX22054.1"/>
    <property type="molecule type" value="Genomic_DNA"/>
</dbReference>
<reference evidence="8 14" key="4">
    <citation type="submission" date="2018-10" db="EMBL/GenBank/DDBJ databases">
        <title>Transmission dynamics of multidrug resistant bacteria on intensive care unit surfaces.</title>
        <authorList>
            <person name="D'Souza A.W."/>
            <person name="Potter R.F."/>
            <person name="Wallace M."/>
            <person name="Shupe A."/>
            <person name="Patel S."/>
            <person name="Sun S."/>
            <person name="Gul D."/>
            <person name="Kwon J.H."/>
            <person name="Andleeb S."/>
            <person name="Burnham C.-A.D."/>
            <person name="Dantas G."/>
        </authorList>
    </citation>
    <scope>NUCLEOTIDE SEQUENCE [LARGE SCALE GENOMIC DNA]</scope>
    <source>
        <strain evidence="8 14">AJ_385</strain>
    </source>
</reference>
<dbReference type="SUPFAM" id="SSF52540">
    <property type="entry name" value="P-loop containing nucleoside triphosphate hydrolases"/>
    <property type="match status" value="1"/>
</dbReference>
<dbReference type="EMBL" id="CP065666">
    <property type="protein sequence ID" value="QPS04425.1"/>
    <property type="molecule type" value="Genomic_DNA"/>
</dbReference>
<comment type="similarity">
    <text evidence="1">Belongs to the GPN-loop GTPase family.</text>
</comment>
<keyword evidence="2" id="KW-0547">Nucleotide-binding</keyword>
<dbReference type="Proteomes" id="UP000196240">
    <property type="component" value="Unassembled WGS sequence"/>
</dbReference>
<dbReference type="Proteomes" id="UP001157887">
    <property type="component" value="Unassembled WGS sequence"/>
</dbReference>
<dbReference type="AlphaFoldDB" id="A0A1R7QCQ6"/>
<dbReference type="GO" id="GO:0005525">
    <property type="term" value="F:GTP binding"/>
    <property type="evidence" value="ECO:0007669"/>
    <property type="project" value="UniProtKB-KW"/>
</dbReference>
<gene>
    <name evidence="9" type="ORF">ACNJC6_01686</name>
    <name evidence="5" type="ORF">CFH90_14010</name>
    <name evidence="8" type="ORF">EGT73_10910</name>
    <name evidence="7" type="ORF">I6G67_02705</name>
    <name evidence="6" type="ORF">N7566_00010</name>
    <name evidence="10" type="ORF">NCTC10308_02224</name>
</gene>
<dbReference type="EMBL" id="JAOECG010000001">
    <property type="protein sequence ID" value="MDG9785413.1"/>
    <property type="molecule type" value="Genomic_DNA"/>
</dbReference>
<organism evidence="9 11">
    <name type="scientific">Acinetobacter johnsonii</name>
    <dbReference type="NCBI Taxonomy" id="40214"/>
    <lineage>
        <taxon>Bacteria</taxon>
        <taxon>Pseudomonadati</taxon>
        <taxon>Pseudomonadota</taxon>
        <taxon>Gammaproteobacteria</taxon>
        <taxon>Moraxellales</taxon>
        <taxon>Moraxellaceae</taxon>
        <taxon>Acinetobacter</taxon>
    </lineage>
</organism>
<evidence type="ECO:0000313" key="6">
    <source>
        <dbReference type="EMBL" id="MDG9785413.1"/>
    </source>
</evidence>
<evidence type="ECO:0000313" key="13">
    <source>
        <dbReference type="Proteomes" id="UP000276980"/>
    </source>
</evidence>
<dbReference type="EMBL" id="CP022298">
    <property type="protein sequence ID" value="AZN65078.1"/>
    <property type="molecule type" value="Genomic_DNA"/>
</dbReference>
<evidence type="ECO:0000313" key="14">
    <source>
        <dbReference type="Proteomes" id="UP000277537"/>
    </source>
</evidence>
<evidence type="ECO:0000256" key="1">
    <source>
        <dbReference type="ARBA" id="ARBA00005290"/>
    </source>
</evidence>
<dbReference type="RefSeq" id="WP_004695077.1">
    <property type="nucleotide sequence ID" value="NZ_BBTB01000060.1"/>
</dbReference>
<evidence type="ECO:0000313" key="8">
    <source>
        <dbReference type="EMBL" id="RSE22150.1"/>
    </source>
</evidence>
<reference evidence="10 12" key="3">
    <citation type="submission" date="2018-06" db="EMBL/GenBank/DDBJ databases">
        <authorList>
            <consortium name="Pathogen Informatics"/>
            <person name="Doyle S."/>
        </authorList>
    </citation>
    <scope>NUCLEOTIDE SEQUENCE [LARGE SCALE GENOMIC DNA]</scope>
    <source>
        <strain evidence="10 12">NCTC10308</strain>
    </source>
</reference>
<dbReference type="Proteomes" id="UP000277537">
    <property type="component" value="Unassembled WGS sequence"/>
</dbReference>
<evidence type="ECO:0000256" key="3">
    <source>
        <dbReference type="ARBA" id="ARBA00022801"/>
    </source>
</evidence>
<reference evidence="9 11" key="1">
    <citation type="submission" date="2017-02" db="EMBL/GenBank/DDBJ databases">
        <authorList>
            <person name="Peterson S.W."/>
        </authorList>
    </citation>
    <scope>NUCLEOTIDE SEQUENCE [LARGE SCALE GENOMIC DNA]</scope>
    <source>
        <strain evidence="9">C6</strain>
    </source>
</reference>
<dbReference type="PANTHER" id="PTHR42708:SF1">
    <property type="entry name" value="GLIDING MOTILITY PROTEIN MGLA"/>
    <property type="match status" value="1"/>
</dbReference>
<evidence type="ECO:0000313" key="5">
    <source>
        <dbReference type="EMBL" id="AZN65078.1"/>
    </source>
</evidence>
<reference evidence="5 13" key="2">
    <citation type="submission" date="2017-06" db="EMBL/GenBank/DDBJ databases">
        <title>Complete Genome Sequence of the Carbazole-Degrading Bacterium Acinetobacter johnsonii IC001.</title>
        <authorList>
            <person name="Vejarano F."/>
            <person name="Suzuki-Minakuchi C."/>
            <person name="Ohtsubo Y."/>
            <person name="Tsuda M."/>
            <person name="Okada K."/>
            <person name="Nojiri H."/>
        </authorList>
    </citation>
    <scope>NUCLEOTIDE SEQUENCE [LARGE SCALE GENOMIC DNA]</scope>
    <source>
        <strain evidence="5 13">IC001</strain>
    </source>
</reference>
<protein>
    <submittedName>
        <fullName evidence="5 6">GTP-binding protein</fullName>
    </submittedName>
    <submittedName>
        <fullName evidence="10">Conserved hypothetical ATP binding protein</fullName>
    </submittedName>
</protein>
<dbReference type="PANTHER" id="PTHR42708">
    <property type="entry name" value="ATP/GTP-BINDING PROTEIN-RELATED"/>
    <property type="match status" value="1"/>
</dbReference>
<evidence type="ECO:0000313" key="9">
    <source>
        <dbReference type="EMBL" id="SJX22054.1"/>
    </source>
</evidence>
<dbReference type="InterPro" id="IPR004130">
    <property type="entry name" value="Gpn"/>
</dbReference>
<evidence type="ECO:0000313" key="10">
    <source>
        <dbReference type="EMBL" id="SUT96927.1"/>
    </source>
</evidence>
<evidence type="ECO:0000256" key="4">
    <source>
        <dbReference type="ARBA" id="ARBA00023134"/>
    </source>
</evidence>
<evidence type="ECO:0000313" key="7">
    <source>
        <dbReference type="EMBL" id="QPS04425.1"/>
    </source>
</evidence>
<reference evidence="6" key="6">
    <citation type="submission" date="2022-09" db="EMBL/GenBank/DDBJ databases">
        <title>Intensive care unit water sources are persistently colonized with multi-drug resistant bacteria and are the site of extensive horizontal gene transfer of antibiotic resistance genes.</title>
        <authorList>
            <person name="Diorio-Toth L."/>
        </authorList>
    </citation>
    <scope>NUCLEOTIDE SEQUENCE</scope>
    <source>
        <strain evidence="6">GD04065</strain>
    </source>
</reference>
<dbReference type="Gene3D" id="3.40.50.300">
    <property type="entry name" value="P-loop containing nucleotide triphosphate hydrolases"/>
    <property type="match status" value="1"/>
</dbReference>
<dbReference type="InterPro" id="IPR027417">
    <property type="entry name" value="P-loop_NTPase"/>
</dbReference>
<accession>A0A1R7QCQ6</accession>